<keyword evidence="7 11" id="KW-0472">Membrane</keyword>
<comment type="subcellular location">
    <subcellularLocation>
        <location evidence="1">Membrane</location>
        <topology evidence="1">Single-pass type I membrane protein</topology>
    </subcellularLocation>
</comment>
<evidence type="ECO:0000313" key="13">
    <source>
        <dbReference type="Ensembl" id="ENSHCOP00000011209.1"/>
    </source>
</evidence>
<accession>A0A3Q3DFZ8</accession>
<keyword evidence="9" id="KW-0325">Glycoprotein</keyword>
<feature type="disulfide bond" evidence="10">
    <location>
        <begin position="77"/>
        <end position="86"/>
    </location>
</feature>
<keyword evidence="4" id="KW-0732">Signal</keyword>
<feature type="disulfide bond" evidence="10">
    <location>
        <begin position="155"/>
        <end position="164"/>
    </location>
</feature>
<dbReference type="SUPFAM" id="SSF57184">
    <property type="entry name" value="Growth factor receptor domain"/>
    <property type="match status" value="1"/>
</dbReference>
<feature type="domain" description="EGF-like" evidence="12">
    <location>
        <begin position="48"/>
        <end position="87"/>
    </location>
</feature>
<name>A0A3Q3DFZ8_HIPCM</name>
<dbReference type="Gene3D" id="2.10.25.10">
    <property type="entry name" value="Laminin"/>
    <property type="match status" value="4"/>
</dbReference>
<evidence type="ECO:0000256" key="7">
    <source>
        <dbReference type="ARBA" id="ARBA00023136"/>
    </source>
</evidence>
<dbReference type="PROSITE" id="PS00022">
    <property type="entry name" value="EGF_1"/>
    <property type="match status" value="5"/>
</dbReference>
<dbReference type="Ensembl" id="ENSHCOT00000017869.1">
    <property type="protein sequence ID" value="ENSHCOP00000011209.1"/>
    <property type="gene ID" value="ENSHCOG00000014010.1"/>
</dbReference>
<dbReference type="Pfam" id="PF00008">
    <property type="entry name" value="EGF"/>
    <property type="match status" value="3"/>
</dbReference>
<dbReference type="FunFam" id="2.10.25.10:FF:000018">
    <property type="entry name" value="Delta-like 1"/>
    <property type="match status" value="1"/>
</dbReference>
<keyword evidence="2 10" id="KW-0245">EGF-like domain</keyword>
<keyword evidence="8 10" id="KW-1015">Disulfide bond</keyword>
<keyword evidence="5" id="KW-0677">Repeat</keyword>
<dbReference type="GO" id="GO:0045597">
    <property type="term" value="P:positive regulation of cell differentiation"/>
    <property type="evidence" value="ECO:0007669"/>
    <property type="project" value="UniProtKB-ARBA"/>
</dbReference>
<feature type="transmembrane region" description="Helical" evidence="11">
    <location>
        <begin position="179"/>
        <end position="203"/>
    </location>
</feature>
<feature type="disulfide bond" evidence="10">
    <location>
        <begin position="115"/>
        <end position="124"/>
    </location>
</feature>
<keyword evidence="3 11" id="KW-0812">Transmembrane</keyword>
<evidence type="ECO:0000256" key="10">
    <source>
        <dbReference type="PROSITE-ProRule" id="PRU00076"/>
    </source>
</evidence>
<dbReference type="InterPro" id="IPR009030">
    <property type="entry name" value="Growth_fac_rcpt_cys_sf"/>
</dbReference>
<keyword evidence="14" id="KW-1185">Reference proteome</keyword>
<dbReference type="Proteomes" id="UP000264820">
    <property type="component" value="Unplaced"/>
</dbReference>
<dbReference type="GO" id="GO:0005509">
    <property type="term" value="F:calcium ion binding"/>
    <property type="evidence" value="ECO:0007669"/>
    <property type="project" value="InterPro"/>
</dbReference>
<feature type="domain" description="EGF-like" evidence="12">
    <location>
        <begin position="128"/>
        <end position="165"/>
    </location>
</feature>
<dbReference type="SUPFAM" id="SSF57196">
    <property type="entry name" value="EGF/Laminin"/>
    <property type="match status" value="1"/>
</dbReference>
<evidence type="ECO:0000256" key="8">
    <source>
        <dbReference type="ARBA" id="ARBA00023157"/>
    </source>
</evidence>
<evidence type="ECO:0000256" key="2">
    <source>
        <dbReference type="ARBA" id="ARBA00022536"/>
    </source>
</evidence>
<evidence type="ECO:0000256" key="11">
    <source>
        <dbReference type="SAM" id="Phobius"/>
    </source>
</evidence>
<dbReference type="GO" id="GO:0060218">
    <property type="term" value="P:hematopoietic stem cell differentiation"/>
    <property type="evidence" value="ECO:0007669"/>
    <property type="project" value="UniProtKB-ARBA"/>
</dbReference>
<keyword evidence="6 11" id="KW-1133">Transmembrane helix</keyword>
<dbReference type="OMA" id="REVHRCS"/>
<evidence type="ECO:0000256" key="3">
    <source>
        <dbReference type="ARBA" id="ARBA00022692"/>
    </source>
</evidence>
<dbReference type="PANTHER" id="PTHR12916">
    <property type="entry name" value="CYTOCHROME C OXIDASE POLYPEPTIDE VIC-2"/>
    <property type="match status" value="1"/>
</dbReference>
<protein>
    <submittedName>
        <fullName evidence="13">Delta like non-canonical Notch ligand 1</fullName>
    </submittedName>
</protein>
<dbReference type="PROSITE" id="PS00010">
    <property type="entry name" value="ASX_HYDROXYL"/>
    <property type="match status" value="1"/>
</dbReference>
<dbReference type="InterPro" id="IPR001881">
    <property type="entry name" value="EGF-like_Ca-bd_dom"/>
</dbReference>
<dbReference type="InterPro" id="IPR000152">
    <property type="entry name" value="EGF-type_Asp/Asn_hydroxyl_site"/>
</dbReference>
<feature type="disulfide bond" evidence="10">
    <location>
        <begin position="5"/>
        <end position="14"/>
    </location>
</feature>
<evidence type="ECO:0000256" key="4">
    <source>
        <dbReference type="ARBA" id="ARBA00022729"/>
    </source>
</evidence>
<reference evidence="13" key="2">
    <citation type="submission" date="2025-09" db="UniProtKB">
        <authorList>
            <consortium name="Ensembl"/>
        </authorList>
    </citation>
    <scope>IDENTIFICATION</scope>
</reference>
<evidence type="ECO:0000256" key="5">
    <source>
        <dbReference type="ARBA" id="ARBA00022737"/>
    </source>
</evidence>
<organism evidence="13 14">
    <name type="scientific">Hippocampus comes</name>
    <name type="common">Tiger tail seahorse</name>
    <dbReference type="NCBI Taxonomy" id="109280"/>
    <lineage>
        <taxon>Eukaryota</taxon>
        <taxon>Metazoa</taxon>
        <taxon>Chordata</taxon>
        <taxon>Craniata</taxon>
        <taxon>Vertebrata</taxon>
        <taxon>Euteleostomi</taxon>
        <taxon>Actinopterygii</taxon>
        <taxon>Neopterygii</taxon>
        <taxon>Teleostei</taxon>
        <taxon>Neoteleostei</taxon>
        <taxon>Acanthomorphata</taxon>
        <taxon>Syngnathiaria</taxon>
        <taxon>Syngnathiformes</taxon>
        <taxon>Syngnathoidei</taxon>
        <taxon>Syngnathidae</taxon>
        <taxon>Hippocampus</taxon>
    </lineage>
</organism>
<dbReference type="PROSITE" id="PS01186">
    <property type="entry name" value="EGF_2"/>
    <property type="match status" value="3"/>
</dbReference>
<dbReference type="GO" id="GO:0007219">
    <property type="term" value="P:Notch signaling pathway"/>
    <property type="evidence" value="ECO:0007669"/>
    <property type="project" value="TreeGrafter"/>
</dbReference>
<feature type="domain" description="EGF-like" evidence="12">
    <location>
        <begin position="1"/>
        <end position="15"/>
    </location>
</feature>
<evidence type="ECO:0000259" key="12">
    <source>
        <dbReference type="PROSITE" id="PS50026"/>
    </source>
</evidence>
<feature type="domain" description="EGF-like" evidence="12">
    <location>
        <begin position="89"/>
        <end position="125"/>
    </location>
</feature>
<dbReference type="GeneTree" id="ENSGT00940000154225"/>
<sequence>GKCRCKPGWQGVHCEHCIPFPGCLHGSCEKAWQCVCQQGWVGSLCDQDIRLCSSQPCSGNATCIETGEGGYLSSCLCPAGFSGNHCEITPDICHSNPCLNGGNCTDHGATFACSCPAGFVGLICNDTGFSPCAAAPCANGATCVSHPDGSFRCVCPKWFSGRLCSAQHRPKAKPNHGQLVCFGMLALLTCLVILATTGIVLFGRCEAWLVNAKYSKLVRQQREHLLKEAGGASHEDTEHSVNIILPEKIRLNSFGKHYTSI</sequence>
<dbReference type="AlphaFoldDB" id="A0A3Q3DFZ8"/>
<dbReference type="GO" id="GO:1901222">
    <property type="term" value="P:regulation of non-canonical NF-kappaB signal transduction"/>
    <property type="evidence" value="ECO:0007669"/>
    <property type="project" value="UniProtKB-ARBA"/>
</dbReference>
<dbReference type="Pfam" id="PF21700">
    <property type="entry name" value="EGF_DL_JAG"/>
    <property type="match status" value="1"/>
</dbReference>
<dbReference type="InterPro" id="IPR000742">
    <property type="entry name" value="EGF"/>
</dbReference>
<dbReference type="FunFam" id="2.10.25.10:FF:000472">
    <property type="entry name" value="Uncharacterized protein, isoform A"/>
    <property type="match status" value="1"/>
</dbReference>
<dbReference type="SMART" id="SM00179">
    <property type="entry name" value="EGF_CA"/>
    <property type="match status" value="3"/>
</dbReference>
<evidence type="ECO:0000256" key="6">
    <source>
        <dbReference type="ARBA" id="ARBA00022989"/>
    </source>
</evidence>
<proteinExistence type="predicted"/>
<evidence type="ECO:0000256" key="9">
    <source>
        <dbReference type="ARBA" id="ARBA00023180"/>
    </source>
</evidence>
<evidence type="ECO:0000256" key="1">
    <source>
        <dbReference type="ARBA" id="ARBA00004479"/>
    </source>
</evidence>
<comment type="caution">
    <text evidence="10">Lacks conserved residue(s) required for the propagation of feature annotation.</text>
</comment>
<dbReference type="FunFam" id="2.10.25.10:FF:000255">
    <property type="entry name" value="Sushi, nidogen and EGF-like domains 1"/>
    <property type="match status" value="1"/>
</dbReference>
<dbReference type="PROSITE" id="PS50026">
    <property type="entry name" value="EGF_3"/>
    <property type="match status" value="4"/>
</dbReference>
<reference evidence="13" key="1">
    <citation type="submission" date="2025-08" db="UniProtKB">
        <authorList>
            <consortium name="Ensembl"/>
        </authorList>
    </citation>
    <scope>IDENTIFICATION</scope>
</reference>
<dbReference type="CDD" id="cd00054">
    <property type="entry name" value="EGF_CA"/>
    <property type="match status" value="3"/>
</dbReference>
<evidence type="ECO:0000313" key="14">
    <source>
        <dbReference type="Proteomes" id="UP000264820"/>
    </source>
</evidence>
<dbReference type="PANTHER" id="PTHR12916:SF11">
    <property type="entry name" value="MUCIN-4"/>
    <property type="match status" value="1"/>
</dbReference>
<dbReference type="SMART" id="SM00181">
    <property type="entry name" value="EGF"/>
    <property type="match status" value="4"/>
</dbReference>
<dbReference type="GO" id="GO:0016020">
    <property type="term" value="C:membrane"/>
    <property type="evidence" value="ECO:0007669"/>
    <property type="project" value="UniProtKB-SubCell"/>
</dbReference>
<dbReference type="GO" id="GO:0005112">
    <property type="term" value="F:Notch binding"/>
    <property type="evidence" value="ECO:0007669"/>
    <property type="project" value="TreeGrafter"/>
</dbReference>